<protein>
    <submittedName>
        <fullName evidence="1">Uncharacterized protein</fullName>
    </submittedName>
</protein>
<dbReference type="InParanoid" id="K3YFC0"/>
<dbReference type="Proteomes" id="UP000004995">
    <property type="component" value="Unassembled WGS sequence"/>
</dbReference>
<sequence>MVCSPREDMMYTSTAYQILACSKQQRTRISTGKLRKIIVMV</sequence>
<evidence type="ECO:0000313" key="1">
    <source>
        <dbReference type="EnsemblPlants" id="KQK99662"/>
    </source>
</evidence>
<dbReference type="EMBL" id="AGNK02004567">
    <property type="status" value="NOT_ANNOTATED_CDS"/>
    <property type="molecule type" value="Genomic_DNA"/>
</dbReference>
<dbReference type="HOGENOM" id="CLU_3280503_0_0_1"/>
<dbReference type="EnsemblPlants" id="KQK99662">
    <property type="protein sequence ID" value="KQK99662"/>
    <property type="gene ID" value="SETIT_012938mg"/>
</dbReference>
<reference evidence="2" key="1">
    <citation type="journal article" date="2012" name="Nat. Biotechnol.">
        <title>Reference genome sequence of the model plant Setaria.</title>
        <authorList>
            <person name="Bennetzen J.L."/>
            <person name="Schmutz J."/>
            <person name="Wang H."/>
            <person name="Percifield R."/>
            <person name="Hawkins J."/>
            <person name="Pontaroli A.C."/>
            <person name="Estep M."/>
            <person name="Feng L."/>
            <person name="Vaughn J.N."/>
            <person name="Grimwood J."/>
            <person name="Jenkins J."/>
            <person name="Barry K."/>
            <person name="Lindquist E."/>
            <person name="Hellsten U."/>
            <person name="Deshpande S."/>
            <person name="Wang X."/>
            <person name="Wu X."/>
            <person name="Mitros T."/>
            <person name="Triplett J."/>
            <person name="Yang X."/>
            <person name="Ye C.Y."/>
            <person name="Mauro-Herrera M."/>
            <person name="Wang L."/>
            <person name="Li P."/>
            <person name="Sharma M."/>
            <person name="Sharma R."/>
            <person name="Ronald P.C."/>
            <person name="Panaud O."/>
            <person name="Kellogg E.A."/>
            <person name="Brutnell T.P."/>
            <person name="Doust A.N."/>
            <person name="Tuskan G.A."/>
            <person name="Rokhsar D."/>
            <person name="Devos K.M."/>
        </authorList>
    </citation>
    <scope>NUCLEOTIDE SEQUENCE [LARGE SCALE GENOMIC DNA]</scope>
    <source>
        <strain evidence="2">cv. Yugu1</strain>
    </source>
</reference>
<name>K3YFC0_SETIT</name>
<evidence type="ECO:0000313" key="2">
    <source>
        <dbReference type="Proteomes" id="UP000004995"/>
    </source>
</evidence>
<accession>K3YFC0</accession>
<proteinExistence type="predicted"/>
<organism evidence="1 2">
    <name type="scientific">Setaria italica</name>
    <name type="common">Foxtail millet</name>
    <name type="synonym">Panicum italicum</name>
    <dbReference type="NCBI Taxonomy" id="4555"/>
    <lineage>
        <taxon>Eukaryota</taxon>
        <taxon>Viridiplantae</taxon>
        <taxon>Streptophyta</taxon>
        <taxon>Embryophyta</taxon>
        <taxon>Tracheophyta</taxon>
        <taxon>Spermatophyta</taxon>
        <taxon>Magnoliopsida</taxon>
        <taxon>Liliopsida</taxon>
        <taxon>Poales</taxon>
        <taxon>Poaceae</taxon>
        <taxon>PACMAD clade</taxon>
        <taxon>Panicoideae</taxon>
        <taxon>Panicodae</taxon>
        <taxon>Paniceae</taxon>
        <taxon>Cenchrinae</taxon>
        <taxon>Setaria</taxon>
    </lineage>
</organism>
<dbReference type="Gramene" id="KQK99662">
    <property type="protein sequence ID" value="KQK99662"/>
    <property type="gene ID" value="SETIT_012938mg"/>
</dbReference>
<keyword evidence="2" id="KW-1185">Reference proteome</keyword>
<dbReference type="AlphaFoldDB" id="K3YFC0"/>
<reference evidence="1" key="2">
    <citation type="submission" date="2018-08" db="UniProtKB">
        <authorList>
            <consortium name="EnsemblPlants"/>
        </authorList>
    </citation>
    <scope>IDENTIFICATION</scope>
    <source>
        <strain evidence="1">Yugu1</strain>
    </source>
</reference>